<keyword evidence="9" id="KW-1185">Reference proteome</keyword>
<evidence type="ECO:0000256" key="2">
    <source>
        <dbReference type="ARBA" id="ARBA00022771"/>
    </source>
</evidence>
<dbReference type="InterPro" id="IPR011016">
    <property type="entry name" value="Znf_RING-CH"/>
</dbReference>
<evidence type="ECO:0000259" key="6">
    <source>
        <dbReference type="PROSITE" id="PS50089"/>
    </source>
</evidence>
<dbReference type="PANTHER" id="PTHR46347:SF1">
    <property type="entry name" value="RING_FYVE_PHD ZINC FINGER SUPERFAMILY PROTEIN"/>
    <property type="match status" value="1"/>
</dbReference>
<dbReference type="Gene3D" id="3.30.40.10">
    <property type="entry name" value="Zinc/RING finger domain, C3HC4 (zinc finger)"/>
    <property type="match status" value="1"/>
</dbReference>
<dbReference type="InterPro" id="IPR013083">
    <property type="entry name" value="Znf_RING/FYVE/PHD"/>
</dbReference>
<dbReference type="InterPro" id="IPR001841">
    <property type="entry name" value="Znf_RING"/>
</dbReference>
<keyword evidence="2 4" id="KW-0863">Zinc-finger</keyword>
<dbReference type="SMART" id="SM00744">
    <property type="entry name" value="RINGv"/>
    <property type="match status" value="1"/>
</dbReference>
<evidence type="ECO:0000256" key="4">
    <source>
        <dbReference type="PROSITE-ProRule" id="PRU00175"/>
    </source>
</evidence>
<dbReference type="EMBL" id="JNBS01002451">
    <property type="protein sequence ID" value="OQR91154.1"/>
    <property type="molecule type" value="Genomic_DNA"/>
</dbReference>
<evidence type="ECO:0000256" key="1">
    <source>
        <dbReference type="ARBA" id="ARBA00022723"/>
    </source>
</evidence>
<dbReference type="PROSITE" id="PS50089">
    <property type="entry name" value="ZF_RING_2"/>
    <property type="match status" value="1"/>
</dbReference>
<reference evidence="8 9" key="1">
    <citation type="journal article" date="2014" name="Genome Biol. Evol.">
        <title>The secreted proteins of Achlya hypogyna and Thraustotheca clavata identify the ancestral oomycete secretome and reveal gene acquisitions by horizontal gene transfer.</title>
        <authorList>
            <person name="Misner I."/>
            <person name="Blouin N."/>
            <person name="Leonard G."/>
            <person name="Richards T.A."/>
            <person name="Lane C.E."/>
        </authorList>
    </citation>
    <scope>NUCLEOTIDE SEQUENCE [LARGE SCALE GENOMIC DNA]</scope>
    <source>
        <strain evidence="8 9">ATCC 34112</strain>
    </source>
</reference>
<accession>A0A1V9YZA9</accession>
<feature type="domain" description="RING-type" evidence="6">
    <location>
        <begin position="4"/>
        <end position="51"/>
    </location>
</feature>
<proteinExistence type="predicted"/>
<dbReference type="Proteomes" id="UP000243217">
    <property type="component" value="Unassembled WGS sequence"/>
</dbReference>
<comment type="caution">
    <text evidence="8">The sequence shown here is derived from an EMBL/GenBank/DDBJ whole genome shotgun (WGS) entry which is preliminary data.</text>
</comment>
<gene>
    <name evidence="8" type="ORF">THRCLA_09090</name>
</gene>
<dbReference type="SUPFAM" id="SSF57850">
    <property type="entry name" value="RING/U-box"/>
    <property type="match status" value="1"/>
</dbReference>
<dbReference type="Pfam" id="PF12906">
    <property type="entry name" value="RINGv"/>
    <property type="match status" value="1"/>
</dbReference>
<evidence type="ECO:0000259" key="7">
    <source>
        <dbReference type="PROSITE" id="PS51292"/>
    </source>
</evidence>
<keyword evidence="5" id="KW-1133">Transmembrane helix</keyword>
<dbReference type="AlphaFoldDB" id="A0A1V9YZA9"/>
<feature type="transmembrane region" description="Helical" evidence="5">
    <location>
        <begin position="113"/>
        <end position="140"/>
    </location>
</feature>
<keyword evidence="3" id="KW-0862">Zinc</keyword>
<evidence type="ECO:0000256" key="5">
    <source>
        <dbReference type="SAM" id="Phobius"/>
    </source>
</evidence>
<name>A0A1V9YZA9_9STRA</name>
<dbReference type="PANTHER" id="PTHR46347">
    <property type="entry name" value="RING/FYVE/PHD ZINC FINGER SUPERFAMILY PROTEIN"/>
    <property type="match status" value="1"/>
</dbReference>
<evidence type="ECO:0000313" key="9">
    <source>
        <dbReference type="Proteomes" id="UP000243217"/>
    </source>
</evidence>
<evidence type="ECO:0000256" key="3">
    <source>
        <dbReference type="ARBA" id="ARBA00022833"/>
    </source>
</evidence>
<dbReference type="STRING" id="74557.A0A1V9YZA9"/>
<dbReference type="GO" id="GO:0008270">
    <property type="term" value="F:zinc ion binding"/>
    <property type="evidence" value="ECO:0007669"/>
    <property type="project" value="UniProtKB-KW"/>
</dbReference>
<dbReference type="OrthoDB" id="76500at2759"/>
<feature type="transmembrane region" description="Helical" evidence="5">
    <location>
        <begin position="72"/>
        <end position="92"/>
    </location>
</feature>
<keyword evidence="1" id="KW-0479">Metal-binding</keyword>
<keyword evidence="5" id="KW-0812">Transmembrane</keyword>
<evidence type="ECO:0000313" key="8">
    <source>
        <dbReference type="EMBL" id="OQR91154.1"/>
    </source>
</evidence>
<keyword evidence="5" id="KW-0472">Membrane</keyword>
<organism evidence="8 9">
    <name type="scientific">Thraustotheca clavata</name>
    <dbReference type="NCBI Taxonomy" id="74557"/>
    <lineage>
        <taxon>Eukaryota</taxon>
        <taxon>Sar</taxon>
        <taxon>Stramenopiles</taxon>
        <taxon>Oomycota</taxon>
        <taxon>Saprolegniomycetes</taxon>
        <taxon>Saprolegniales</taxon>
        <taxon>Achlyaceae</taxon>
        <taxon>Thraustotheca</taxon>
    </lineage>
</organism>
<dbReference type="PROSITE" id="PS51292">
    <property type="entry name" value="ZF_RING_CH"/>
    <property type="match status" value="1"/>
</dbReference>
<feature type="domain" description="RING-CH-type" evidence="7">
    <location>
        <begin position="1"/>
        <end position="57"/>
    </location>
</feature>
<sequence>METCYICLDSDVKSEIIAPCSCSTYVHRSCLEKWRLTSTSEEALTHCPTCRSRYRLEGASSIIVWVLGHSRLHVAIAAVAVISLMGFTAYWLDVHMINSFVAKTFLGHSTKNCVFYVILGIALLLALLVIILFHASQAFINAEVSRDACLSKSVRGVLQNILLVPVVMSALGVLLLYLVLSGEVDLFASVKAKLLKQYPPRVRNLRPKTHS</sequence>
<feature type="transmembrane region" description="Helical" evidence="5">
    <location>
        <begin position="160"/>
        <end position="180"/>
    </location>
</feature>
<protein>
    <submittedName>
        <fullName evidence="8">Uncharacterized protein</fullName>
    </submittedName>
</protein>